<feature type="compositionally biased region" description="Polar residues" evidence="1">
    <location>
        <begin position="95"/>
        <end position="112"/>
    </location>
</feature>
<evidence type="ECO:0000313" key="3">
    <source>
        <dbReference type="EMBL" id="GJS80728.1"/>
    </source>
</evidence>
<dbReference type="InterPro" id="IPR013103">
    <property type="entry name" value="RVT_2"/>
</dbReference>
<dbReference type="EMBL" id="BQNB010010692">
    <property type="protein sequence ID" value="GJS80728.1"/>
    <property type="molecule type" value="Genomic_DNA"/>
</dbReference>
<evidence type="ECO:0000256" key="1">
    <source>
        <dbReference type="SAM" id="MobiDB-lite"/>
    </source>
</evidence>
<evidence type="ECO:0000313" key="4">
    <source>
        <dbReference type="Proteomes" id="UP001151760"/>
    </source>
</evidence>
<feature type="region of interest" description="Disordered" evidence="1">
    <location>
        <begin position="61"/>
        <end position="112"/>
    </location>
</feature>
<dbReference type="Proteomes" id="UP001151760">
    <property type="component" value="Unassembled WGS sequence"/>
</dbReference>
<comment type="caution">
    <text evidence="3">The sequence shown here is derived from an EMBL/GenBank/DDBJ whole genome shotgun (WGS) entry which is preliminary data.</text>
</comment>
<reference evidence="3" key="2">
    <citation type="submission" date="2022-01" db="EMBL/GenBank/DDBJ databases">
        <authorList>
            <person name="Yamashiro T."/>
            <person name="Shiraishi A."/>
            <person name="Satake H."/>
            <person name="Nakayama K."/>
        </authorList>
    </citation>
    <scope>NUCLEOTIDE SEQUENCE</scope>
</reference>
<sequence>METIHVKFDELTTMASECNNSGPGFNCSNFQDSSNDLQTVPSKTDLDNLFRPLYEEYYATSTPEVSNNSTANTLDNEHTPSSSSIIVEEDEAPQIVSTSEEPANTEPNTPVSNENVDELVLEDVAELNEIDPSNMHEFHQTYRSTDKWTKNHLIEQVIGDPSKPVMTRHRLHTDAEMRMYALTVSTTESKNIKEAMLDHSWIESMQDELNRFKRLDVRELVECPVGRNIIAVKWIWKNKTDAKNMVILNKSRLVDKGYGQEEGIDFEESFAPVARLEAVRIFVAYVAHENFPIYRMDVKTKFLNGPLKEEVFVRQPDGFVDRDFSNHVYHLKKALYGLKRAPRA</sequence>
<proteinExistence type="predicted"/>
<accession>A0ABQ4YS86</accession>
<feature type="domain" description="Reverse transcriptase Ty1/copia-type" evidence="2">
    <location>
        <begin position="217"/>
        <end position="343"/>
    </location>
</feature>
<dbReference type="Pfam" id="PF07727">
    <property type="entry name" value="RVT_2"/>
    <property type="match status" value="1"/>
</dbReference>
<protein>
    <submittedName>
        <fullName evidence="3">Retrovirus-related pol polyprotein from transposon TNT 1-94</fullName>
    </submittedName>
</protein>
<gene>
    <name evidence="3" type="ORF">Tco_0730609</name>
</gene>
<keyword evidence="4" id="KW-1185">Reference proteome</keyword>
<name>A0ABQ4YS86_9ASTR</name>
<evidence type="ECO:0000259" key="2">
    <source>
        <dbReference type="Pfam" id="PF07727"/>
    </source>
</evidence>
<reference evidence="3" key="1">
    <citation type="journal article" date="2022" name="Int. J. Mol. Sci.">
        <title>Draft Genome of Tanacetum Coccineum: Genomic Comparison of Closely Related Tanacetum-Family Plants.</title>
        <authorList>
            <person name="Yamashiro T."/>
            <person name="Shiraishi A."/>
            <person name="Nakayama K."/>
            <person name="Satake H."/>
        </authorList>
    </citation>
    <scope>NUCLEOTIDE SEQUENCE</scope>
</reference>
<feature type="compositionally biased region" description="Polar residues" evidence="1">
    <location>
        <begin position="61"/>
        <end position="85"/>
    </location>
</feature>
<organism evidence="3 4">
    <name type="scientific">Tanacetum coccineum</name>
    <dbReference type="NCBI Taxonomy" id="301880"/>
    <lineage>
        <taxon>Eukaryota</taxon>
        <taxon>Viridiplantae</taxon>
        <taxon>Streptophyta</taxon>
        <taxon>Embryophyta</taxon>
        <taxon>Tracheophyta</taxon>
        <taxon>Spermatophyta</taxon>
        <taxon>Magnoliopsida</taxon>
        <taxon>eudicotyledons</taxon>
        <taxon>Gunneridae</taxon>
        <taxon>Pentapetalae</taxon>
        <taxon>asterids</taxon>
        <taxon>campanulids</taxon>
        <taxon>Asterales</taxon>
        <taxon>Asteraceae</taxon>
        <taxon>Asteroideae</taxon>
        <taxon>Anthemideae</taxon>
        <taxon>Anthemidinae</taxon>
        <taxon>Tanacetum</taxon>
    </lineage>
</organism>